<sequence length="225" mass="25379">MTPGPMTAQFVRFENPRMTATALDDWLLCCHVCCPKAWRWGLLGQRSSNDNWLTPSQRPDCNYLLIPPCPCFCLLPHAFPTILNAVGPAQTICPGRCCFILWPGRLPTKYTNVSISLQGFAGSCTIVYIKQFRSTAPLTQYLASQRHCVGSKRPDNKESTEYTWLILVLMITAQACPRRIPKATSLLDLVPFALLTRSNRQTDPCCLMRHVLETHTPYGVLRSIY</sequence>
<evidence type="ECO:0000313" key="2">
    <source>
        <dbReference type="Proteomes" id="UP000184499"/>
    </source>
</evidence>
<organism evidence="1 2">
    <name type="scientific">Aspergillus brasiliensis (strain CBS 101740 / IMI 381727 / IBT 21946)</name>
    <dbReference type="NCBI Taxonomy" id="767769"/>
    <lineage>
        <taxon>Eukaryota</taxon>
        <taxon>Fungi</taxon>
        <taxon>Dikarya</taxon>
        <taxon>Ascomycota</taxon>
        <taxon>Pezizomycotina</taxon>
        <taxon>Eurotiomycetes</taxon>
        <taxon>Eurotiomycetidae</taxon>
        <taxon>Eurotiales</taxon>
        <taxon>Aspergillaceae</taxon>
        <taxon>Aspergillus</taxon>
        <taxon>Aspergillus subgen. Circumdati</taxon>
    </lineage>
</organism>
<dbReference type="VEuPathDB" id="FungiDB:ASPBRDRAFT_580424"/>
<proteinExistence type="predicted"/>
<gene>
    <name evidence="1" type="ORF">ASPBRDRAFT_580424</name>
</gene>
<evidence type="ECO:0000313" key="1">
    <source>
        <dbReference type="EMBL" id="OJJ71890.1"/>
    </source>
</evidence>
<protein>
    <submittedName>
        <fullName evidence="1">Uncharacterized protein</fullName>
    </submittedName>
</protein>
<dbReference type="AlphaFoldDB" id="A0A1L9UJU2"/>
<reference evidence="2" key="1">
    <citation type="journal article" date="2017" name="Genome Biol.">
        <title>Comparative genomics reveals high biological diversity and specific adaptations in the industrially and medically important fungal genus Aspergillus.</title>
        <authorList>
            <person name="de Vries R.P."/>
            <person name="Riley R."/>
            <person name="Wiebenga A."/>
            <person name="Aguilar-Osorio G."/>
            <person name="Amillis S."/>
            <person name="Uchima C.A."/>
            <person name="Anderluh G."/>
            <person name="Asadollahi M."/>
            <person name="Askin M."/>
            <person name="Barry K."/>
            <person name="Battaglia E."/>
            <person name="Bayram O."/>
            <person name="Benocci T."/>
            <person name="Braus-Stromeyer S.A."/>
            <person name="Caldana C."/>
            <person name="Canovas D."/>
            <person name="Cerqueira G.C."/>
            <person name="Chen F."/>
            <person name="Chen W."/>
            <person name="Choi C."/>
            <person name="Clum A."/>
            <person name="Dos Santos R.A."/>
            <person name="Damasio A.R."/>
            <person name="Diallinas G."/>
            <person name="Emri T."/>
            <person name="Fekete E."/>
            <person name="Flipphi M."/>
            <person name="Freyberg S."/>
            <person name="Gallo A."/>
            <person name="Gournas C."/>
            <person name="Habgood R."/>
            <person name="Hainaut M."/>
            <person name="Harispe M.L."/>
            <person name="Henrissat B."/>
            <person name="Hilden K.S."/>
            <person name="Hope R."/>
            <person name="Hossain A."/>
            <person name="Karabika E."/>
            <person name="Karaffa L."/>
            <person name="Karanyi Z."/>
            <person name="Krasevec N."/>
            <person name="Kuo A."/>
            <person name="Kusch H."/>
            <person name="LaButti K."/>
            <person name="Lagendijk E.L."/>
            <person name="Lapidus A."/>
            <person name="Levasseur A."/>
            <person name="Lindquist E."/>
            <person name="Lipzen A."/>
            <person name="Logrieco A.F."/>
            <person name="MacCabe A."/>
            <person name="Maekelae M.R."/>
            <person name="Malavazi I."/>
            <person name="Melin P."/>
            <person name="Meyer V."/>
            <person name="Mielnichuk N."/>
            <person name="Miskei M."/>
            <person name="Molnar A.P."/>
            <person name="Mule G."/>
            <person name="Ngan C.Y."/>
            <person name="Orejas M."/>
            <person name="Orosz E."/>
            <person name="Ouedraogo J.P."/>
            <person name="Overkamp K.M."/>
            <person name="Park H.-S."/>
            <person name="Perrone G."/>
            <person name="Piumi F."/>
            <person name="Punt P.J."/>
            <person name="Ram A.F."/>
            <person name="Ramon A."/>
            <person name="Rauscher S."/>
            <person name="Record E."/>
            <person name="Riano-Pachon D.M."/>
            <person name="Robert V."/>
            <person name="Roehrig J."/>
            <person name="Ruller R."/>
            <person name="Salamov A."/>
            <person name="Salih N.S."/>
            <person name="Samson R.A."/>
            <person name="Sandor E."/>
            <person name="Sanguinetti M."/>
            <person name="Schuetze T."/>
            <person name="Sepcic K."/>
            <person name="Shelest E."/>
            <person name="Sherlock G."/>
            <person name="Sophianopoulou V."/>
            <person name="Squina F.M."/>
            <person name="Sun H."/>
            <person name="Susca A."/>
            <person name="Todd R.B."/>
            <person name="Tsang A."/>
            <person name="Unkles S.E."/>
            <person name="van de Wiele N."/>
            <person name="van Rossen-Uffink D."/>
            <person name="Oliveira J.V."/>
            <person name="Vesth T.C."/>
            <person name="Visser J."/>
            <person name="Yu J.-H."/>
            <person name="Zhou M."/>
            <person name="Andersen M.R."/>
            <person name="Archer D.B."/>
            <person name="Baker S.E."/>
            <person name="Benoit I."/>
            <person name="Brakhage A.A."/>
            <person name="Braus G.H."/>
            <person name="Fischer R."/>
            <person name="Frisvad J.C."/>
            <person name="Goldman G.H."/>
            <person name="Houbraken J."/>
            <person name="Oakley B."/>
            <person name="Pocsi I."/>
            <person name="Scazzocchio C."/>
            <person name="Seiboth B."/>
            <person name="vanKuyk P.A."/>
            <person name="Wortman J."/>
            <person name="Dyer P.S."/>
            <person name="Grigoriev I.V."/>
        </authorList>
    </citation>
    <scope>NUCLEOTIDE SEQUENCE [LARGE SCALE GENOMIC DNA]</scope>
    <source>
        <strain evidence="2">CBS 101740 / IMI 381727 / IBT 21946</strain>
    </source>
</reference>
<dbReference type="RefSeq" id="XP_067479138.1">
    <property type="nucleotide sequence ID" value="XM_067627837.1"/>
</dbReference>
<dbReference type="EMBL" id="KV878684">
    <property type="protein sequence ID" value="OJJ71890.1"/>
    <property type="molecule type" value="Genomic_DNA"/>
</dbReference>
<accession>A0A1L9UJU2</accession>
<dbReference type="Proteomes" id="UP000184499">
    <property type="component" value="Unassembled WGS sequence"/>
</dbReference>
<dbReference type="GeneID" id="93580325"/>
<name>A0A1L9UJU2_ASPBC</name>
<keyword evidence="2" id="KW-1185">Reference proteome</keyword>